<proteinExistence type="predicted"/>
<feature type="signal peptide" evidence="2">
    <location>
        <begin position="1"/>
        <end position="22"/>
    </location>
</feature>
<keyword evidence="4" id="KW-1185">Reference proteome</keyword>
<feature type="compositionally biased region" description="Low complexity" evidence="1">
    <location>
        <begin position="37"/>
        <end position="54"/>
    </location>
</feature>
<dbReference type="EMBL" id="LAQT01000003">
    <property type="protein sequence ID" value="KPC54292.1"/>
    <property type="molecule type" value="Genomic_DNA"/>
</dbReference>
<name>A0A0N0GQ48_9NEIS</name>
<feature type="chain" id="PRO_5005849752" evidence="2">
    <location>
        <begin position="23"/>
        <end position="68"/>
    </location>
</feature>
<accession>A0A0N0GQ48</accession>
<reference evidence="3 4" key="1">
    <citation type="submission" date="2015-07" db="EMBL/GenBank/DDBJ databases">
        <title>Draft genome sequence of the Amantichitinum ursilacus IGB-41, a new chitin-degrading bacterium.</title>
        <authorList>
            <person name="Kirstahler P."/>
            <person name="Guenther M."/>
            <person name="Grumaz C."/>
            <person name="Rupp S."/>
            <person name="Zibek S."/>
            <person name="Sohn K."/>
        </authorList>
    </citation>
    <scope>NUCLEOTIDE SEQUENCE [LARGE SCALE GENOMIC DNA]</scope>
    <source>
        <strain evidence="3 4">IGB-41</strain>
    </source>
</reference>
<dbReference type="Proteomes" id="UP000037939">
    <property type="component" value="Unassembled WGS sequence"/>
</dbReference>
<keyword evidence="2" id="KW-0732">Signal</keyword>
<protein>
    <submittedName>
        <fullName evidence="3">Uncharacterized protein</fullName>
    </submittedName>
</protein>
<organism evidence="3 4">
    <name type="scientific">Amantichitinum ursilacus</name>
    <dbReference type="NCBI Taxonomy" id="857265"/>
    <lineage>
        <taxon>Bacteria</taxon>
        <taxon>Pseudomonadati</taxon>
        <taxon>Pseudomonadota</taxon>
        <taxon>Betaproteobacteria</taxon>
        <taxon>Neisseriales</taxon>
        <taxon>Chitinibacteraceae</taxon>
        <taxon>Amantichitinum</taxon>
    </lineage>
</organism>
<feature type="region of interest" description="Disordered" evidence="1">
    <location>
        <begin position="28"/>
        <end position="68"/>
    </location>
</feature>
<evidence type="ECO:0000256" key="2">
    <source>
        <dbReference type="SAM" id="SignalP"/>
    </source>
</evidence>
<evidence type="ECO:0000256" key="1">
    <source>
        <dbReference type="SAM" id="MobiDB-lite"/>
    </source>
</evidence>
<comment type="caution">
    <text evidence="3">The sequence shown here is derived from an EMBL/GenBank/DDBJ whole genome shotgun (WGS) entry which is preliminary data.</text>
</comment>
<dbReference type="AlphaFoldDB" id="A0A0N0GQ48"/>
<feature type="compositionally biased region" description="Polar residues" evidence="1">
    <location>
        <begin position="55"/>
        <end position="68"/>
    </location>
</feature>
<evidence type="ECO:0000313" key="4">
    <source>
        <dbReference type="Proteomes" id="UP000037939"/>
    </source>
</evidence>
<gene>
    <name evidence="3" type="ORF">WG78_06570</name>
</gene>
<evidence type="ECO:0000313" key="3">
    <source>
        <dbReference type="EMBL" id="KPC54292.1"/>
    </source>
</evidence>
<dbReference type="RefSeq" id="WP_053936975.1">
    <property type="nucleotide sequence ID" value="NZ_LAQT01000003.1"/>
</dbReference>
<dbReference type="STRING" id="857265.WG78_06570"/>
<sequence length="68" mass="6971">MRIFLVSTLLAVLTVTHLTVMAANKHLTRSGAVDTQSASAPPARKAPAGKASASQHPHASQPGRATSV</sequence>